<dbReference type="SUPFAM" id="SSF46785">
    <property type="entry name" value="Winged helix' DNA-binding domain"/>
    <property type="match status" value="1"/>
</dbReference>
<protein>
    <submittedName>
        <fullName evidence="2">Uncharacterized protein</fullName>
    </submittedName>
</protein>
<dbReference type="AlphaFoldDB" id="B9TNN9"/>
<organism evidence="2 3">
    <name type="scientific">Ricinus communis</name>
    <name type="common">Castor bean</name>
    <dbReference type="NCBI Taxonomy" id="3988"/>
    <lineage>
        <taxon>Eukaryota</taxon>
        <taxon>Viridiplantae</taxon>
        <taxon>Streptophyta</taxon>
        <taxon>Embryophyta</taxon>
        <taxon>Tracheophyta</taxon>
        <taxon>Spermatophyta</taxon>
        <taxon>Magnoliopsida</taxon>
        <taxon>eudicotyledons</taxon>
        <taxon>Gunneridae</taxon>
        <taxon>Pentapetalae</taxon>
        <taxon>rosids</taxon>
        <taxon>fabids</taxon>
        <taxon>Malpighiales</taxon>
        <taxon>Euphorbiaceae</taxon>
        <taxon>Acalyphoideae</taxon>
        <taxon>Acalypheae</taxon>
        <taxon>Ricinus</taxon>
    </lineage>
</organism>
<feature type="compositionally biased region" description="Low complexity" evidence="1">
    <location>
        <begin position="138"/>
        <end position="148"/>
    </location>
</feature>
<sequence>MNTESAIRPNLFPSAAPDAPDLQHDDAPAERTASSAFPAAPSTSTFSRAVVAPEMRDAPPKGGTKVDRAIAYLRANGTGTIEQLAEFLDIKRESVSAYLQVALKNGRIARENGVFTLGDGKPALPTPAPAPKAEKKAAVPSPAARAPK</sequence>
<reference evidence="3" key="1">
    <citation type="journal article" date="2010" name="Nat. Biotechnol.">
        <title>Draft genome sequence of the oilseed species Ricinus communis.</title>
        <authorList>
            <person name="Chan A.P."/>
            <person name="Crabtree J."/>
            <person name="Zhao Q."/>
            <person name="Lorenzi H."/>
            <person name="Orvis J."/>
            <person name="Puiu D."/>
            <person name="Melake-Berhan A."/>
            <person name="Jones K.M."/>
            <person name="Redman J."/>
            <person name="Chen G."/>
            <person name="Cahoon E.B."/>
            <person name="Gedil M."/>
            <person name="Stanke M."/>
            <person name="Haas B.J."/>
            <person name="Wortman J.R."/>
            <person name="Fraser-Liggett C.M."/>
            <person name="Ravel J."/>
            <person name="Rabinowicz P.D."/>
        </authorList>
    </citation>
    <scope>NUCLEOTIDE SEQUENCE [LARGE SCALE GENOMIC DNA]</scope>
    <source>
        <strain evidence="3">cv. Hale</strain>
    </source>
</reference>
<evidence type="ECO:0000313" key="3">
    <source>
        <dbReference type="Proteomes" id="UP000008311"/>
    </source>
</evidence>
<evidence type="ECO:0000256" key="1">
    <source>
        <dbReference type="SAM" id="MobiDB-lite"/>
    </source>
</evidence>
<dbReference type="InParanoid" id="B9TNN9"/>
<feature type="region of interest" description="Disordered" evidence="1">
    <location>
        <begin position="117"/>
        <end position="148"/>
    </location>
</feature>
<name>B9TNN9_RICCO</name>
<proteinExistence type="predicted"/>
<feature type="region of interest" description="Disordered" evidence="1">
    <location>
        <begin position="1"/>
        <end position="64"/>
    </location>
</feature>
<dbReference type="Proteomes" id="UP000008311">
    <property type="component" value="Unassembled WGS sequence"/>
</dbReference>
<dbReference type="EMBL" id="EQ993124">
    <property type="protein sequence ID" value="EEF22524.1"/>
    <property type="molecule type" value="Genomic_DNA"/>
</dbReference>
<feature type="compositionally biased region" description="Low complexity" evidence="1">
    <location>
        <begin position="32"/>
        <end position="47"/>
    </location>
</feature>
<dbReference type="InterPro" id="IPR036390">
    <property type="entry name" value="WH_DNA-bd_sf"/>
</dbReference>
<keyword evidence="3" id="KW-1185">Reference proteome</keyword>
<accession>B9TNN9</accession>
<feature type="non-terminal residue" evidence="2">
    <location>
        <position position="148"/>
    </location>
</feature>
<evidence type="ECO:0000313" key="2">
    <source>
        <dbReference type="EMBL" id="EEF22524.1"/>
    </source>
</evidence>
<feature type="compositionally biased region" description="Basic and acidic residues" evidence="1">
    <location>
        <begin position="54"/>
        <end position="64"/>
    </location>
</feature>
<gene>
    <name evidence="2" type="ORF">RCOM_2100940</name>
</gene>